<comment type="caution">
    <text evidence="2">The sequence shown here is derived from an EMBL/GenBank/DDBJ whole genome shotgun (WGS) entry which is preliminary data.</text>
</comment>
<dbReference type="Gene3D" id="3.30.1120.70">
    <property type="match status" value="1"/>
</dbReference>
<evidence type="ECO:0000256" key="1">
    <source>
        <dbReference type="SAM" id="MobiDB-lite"/>
    </source>
</evidence>
<sequence>MRVPAVKAAVTLISTTIGNLPVKVYARDGEGKKPAPDHDAYVLAHDEANDWTSAGELRRQLTSDALLHGDAFAVATRRPDGSPLELIRLDPRAVEILTLDTGAPAYRYNHQGGQTIYQHADVLRISAPSIDGVTGLAPIKAAREAIATALVMEAHAGRIFKKGFRPSAVITHPGKLSDRAAERLAKFKGGEASGENAGGVAVLEENAKVDVLAFSSVDQEFKSLREFTVIEIARAFACPPVLLGDLSSATFKNAEELRTQFVIFTLAHWLGQWRDAYARVLLSPEERRSHVVDFVLDGLLQGDSEARAKIYQSLRAAGVMTANEVRTRENLPARSDGDELASPFTQSNAATGAQEAAA</sequence>
<name>A0A4Q0M7Y0_9HYPH</name>
<feature type="compositionally biased region" description="Basic and acidic residues" evidence="1">
    <location>
        <begin position="327"/>
        <end position="337"/>
    </location>
</feature>
<reference evidence="2 3" key="1">
    <citation type="submission" date="2018-12" db="EMBL/GenBank/DDBJ databases">
        <title>bacterium Hansschlegelia zhihuaiae S113.</title>
        <authorList>
            <person name="He J."/>
        </authorList>
    </citation>
    <scope>NUCLEOTIDE SEQUENCE [LARGE SCALE GENOMIC DNA]</scope>
    <source>
        <strain evidence="2 3">S 113</strain>
    </source>
</reference>
<evidence type="ECO:0000313" key="2">
    <source>
        <dbReference type="EMBL" id="RXF69228.1"/>
    </source>
</evidence>
<gene>
    <name evidence="2" type="ORF">EK403_18760</name>
</gene>
<dbReference type="Gene3D" id="3.40.140.120">
    <property type="match status" value="1"/>
</dbReference>
<feature type="region of interest" description="Disordered" evidence="1">
    <location>
        <begin position="327"/>
        <end position="358"/>
    </location>
</feature>
<dbReference type="NCBIfam" id="TIGR01537">
    <property type="entry name" value="portal_HK97"/>
    <property type="match status" value="1"/>
</dbReference>
<dbReference type="InterPro" id="IPR006944">
    <property type="entry name" value="Phage/GTA_portal"/>
</dbReference>
<organism evidence="2 3">
    <name type="scientific">Hansschlegelia zhihuaiae</name>
    <dbReference type="NCBI Taxonomy" id="405005"/>
    <lineage>
        <taxon>Bacteria</taxon>
        <taxon>Pseudomonadati</taxon>
        <taxon>Pseudomonadota</taxon>
        <taxon>Alphaproteobacteria</taxon>
        <taxon>Hyphomicrobiales</taxon>
        <taxon>Methylopilaceae</taxon>
        <taxon>Hansschlegelia</taxon>
    </lineage>
</organism>
<dbReference type="EMBL" id="RYFI01000022">
    <property type="protein sequence ID" value="RXF69228.1"/>
    <property type="molecule type" value="Genomic_DNA"/>
</dbReference>
<proteinExistence type="predicted"/>
<accession>A0A4Q0M7Y0</accession>
<dbReference type="AlphaFoldDB" id="A0A4Q0M7Y0"/>
<dbReference type="InterPro" id="IPR006427">
    <property type="entry name" value="Portal_HK97"/>
</dbReference>
<keyword evidence="3" id="KW-1185">Reference proteome</keyword>
<dbReference type="Pfam" id="PF04860">
    <property type="entry name" value="Phage_portal"/>
    <property type="match status" value="1"/>
</dbReference>
<dbReference type="Gene3D" id="1.20.1270.210">
    <property type="match status" value="1"/>
</dbReference>
<dbReference type="OrthoDB" id="7592047at2"/>
<protein>
    <submittedName>
        <fullName evidence="2">Phage portal protein</fullName>
    </submittedName>
</protein>
<dbReference type="Proteomes" id="UP000289708">
    <property type="component" value="Unassembled WGS sequence"/>
</dbReference>
<evidence type="ECO:0000313" key="3">
    <source>
        <dbReference type="Proteomes" id="UP000289708"/>
    </source>
</evidence>